<name>W4LXT3_9BACT</name>
<dbReference type="InterPro" id="IPR045079">
    <property type="entry name" value="Oxoprolinase-like"/>
</dbReference>
<proteinExistence type="predicted"/>
<evidence type="ECO:0000259" key="3">
    <source>
        <dbReference type="Pfam" id="PF19278"/>
    </source>
</evidence>
<dbReference type="Proteomes" id="UP000019140">
    <property type="component" value="Unassembled WGS sequence"/>
</dbReference>
<dbReference type="EMBL" id="AZHX01001485">
    <property type="protein sequence ID" value="ETX02889.1"/>
    <property type="molecule type" value="Genomic_DNA"/>
</dbReference>
<gene>
    <name evidence="4" type="ORF">ETSY2_34630</name>
</gene>
<keyword evidence="5" id="KW-1185">Reference proteome</keyword>
<dbReference type="InterPro" id="IPR008040">
    <property type="entry name" value="Hydant_A_N"/>
</dbReference>
<dbReference type="HOGENOM" id="CLU_002157_1_2_7"/>
<feature type="domain" description="Acetophenone carboxylase-like C-terminal" evidence="3">
    <location>
        <begin position="503"/>
        <end position="676"/>
    </location>
</feature>
<dbReference type="PANTHER" id="PTHR11365:SF23">
    <property type="entry name" value="HYPOTHETICAL 5-OXOPROLINASE (EUROFUNG)-RELATED"/>
    <property type="match status" value="1"/>
</dbReference>
<reference evidence="4 5" key="1">
    <citation type="journal article" date="2014" name="Nature">
        <title>An environmental bacterial taxon with a large and distinct metabolic repertoire.</title>
        <authorList>
            <person name="Wilson M.C."/>
            <person name="Mori T."/>
            <person name="Ruckert C."/>
            <person name="Uria A.R."/>
            <person name="Helf M.J."/>
            <person name="Takada K."/>
            <person name="Gernert C."/>
            <person name="Steffens U.A."/>
            <person name="Heycke N."/>
            <person name="Schmitt S."/>
            <person name="Rinke C."/>
            <person name="Helfrich E.J."/>
            <person name="Brachmann A.O."/>
            <person name="Gurgui C."/>
            <person name="Wakimoto T."/>
            <person name="Kracht M."/>
            <person name="Crusemann M."/>
            <person name="Hentschel U."/>
            <person name="Abe I."/>
            <person name="Matsunaga S."/>
            <person name="Kalinowski J."/>
            <person name="Takeyama H."/>
            <person name="Piel J."/>
        </authorList>
    </citation>
    <scope>NUCLEOTIDE SEQUENCE [LARGE SCALE GENOMIC DNA]</scope>
    <source>
        <strain evidence="5">TSY2</strain>
    </source>
</reference>
<dbReference type="Pfam" id="PF05378">
    <property type="entry name" value="Hydant_A_N"/>
    <property type="match status" value="1"/>
</dbReference>
<sequence length="684" mass="73188">MKKIGIDIGGTFTDLVMTDGETSLTLKVPSTPDNPGAAALQALRQLRETHRVDLATVEVLAHGTTVATNALLQRRGGKTALITTAGFRDVLEIARLGRPPKAIHDVHYQHPEPIIPRPLRFEVDERVNYRGEVERPLQRDAVKALAKALRQHEIESVAICLLYSFIDPGHERLVQTVIQEALPGVPVLCSSDILPERREYERTSTTAISAYLAPTVTDYIERMVREVSTQGLTQQLYIMQSNGGLNTPQTAVASPGSLLLSGPAAGVVAAADIGVRAGFPNAISIDMGGTSFDVALIQDGQCLLSTETRLDEAAFHVPMLDIQTIGAGGGSMAWLDNAGRLRVGPQSAGAKPGPACYGQGGTAPTVTDANLLLGLINPDHFLGGAMTIQPALAEQAVRNHIAGPLGMSVQDAAAGIIRIVNANMAGATRLVSVEKGHDPRDFALLAFGGAGPLHAVAIAEELEIPWVAVPRYPGITSAAGLVVADIVHNVVQTSVADLSQVTPAQLSQAFDALQQRADARLEADGAPQPQRRYERSLDIKYVGQGYTLNIPLTDLPTGPLALKTLTQNFHERHEGFYGFRADEEPVEMINLRLRATGMLDKDTPAPQPLGTRQPDAACLGEREAWVEARQSLQRHAIYDRSRLAAGHVLTGPAIVEQIDSTTLIPPGWICTVDGHHNLVLGKEE</sequence>
<dbReference type="AlphaFoldDB" id="W4LXT3"/>
<dbReference type="GO" id="GO:0017168">
    <property type="term" value="F:5-oxoprolinase (ATP-hydrolyzing) activity"/>
    <property type="evidence" value="ECO:0007669"/>
    <property type="project" value="TreeGrafter"/>
</dbReference>
<feature type="domain" description="Hydantoinase A/oxoprolinase" evidence="1">
    <location>
        <begin position="202"/>
        <end position="489"/>
    </location>
</feature>
<evidence type="ECO:0000259" key="1">
    <source>
        <dbReference type="Pfam" id="PF01968"/>
    </source>
</evidence>
<dbReference type="InterPro" id="IPR002821">
    <property type="entry name" value="Hydantoinase_A"/>
</dbReference>
<dbReference type="Pfam" id="PF19278">
    <property type="entry name" value="Hydant_A_C"/>
    <property type="match status" value="1"/>
</dbReference>
<protein>
    <submittedName>
        <fullName evidence="4">Uncharacterized protein</fullName>
    </submittedName>
</protein>
<dbReference type="InterPro" id="IPR049517">
    <property type="entry name" value="ACX-like_C"/>
</dbReference>
<dbReference type="GO" id="GO:0006749">
    <property type="term" value="P:glutathione metabolic process"/>
    <property type="evidence" value="ECO:0007669"/>
    <property type="project" value="TreeGrafter"/>
</dbReference>
<comment type="caution">
    <text evidence="4">The sequence shown here is derived from an EMBL/GenBank/DDBJ whole genome shotgun (WGS) entry which is preliminary data.</text>
</comment>
<dbReference type="PATRIC" id="fig|1429439.4.peg.5860"/>
<accession>W4LXT3</accession>
<dbReference type="InterPro" id="IPR043129">
    <property type="entry name" value="ATPase_NBD"/>
</dbReference>
<dbReference type="Pfam" id="PF01968">
    <property type="entry name" value="Hydantoinase_A"/>
    <property type="match status" value="1"/>
</dbReference>
<evidence type="ECO:0000313" key="5">
    <source>
        <dbReference type="Proteomes" id="UP000019140"/>
    </source>
</evidence>
<dbReference type="SUPFAM" id="SSF53067">
    <property type="entry name" value="Actin-like ATPase domain"/>
    <property type="match status" value="1"/>
</dbReference>
<dbReference type="GO" id="GO:0005829">
    <property type="term" value="C:cytosol"/>
    <property type="evidence" value="ECO:0007669"/>
    <property type="project" value="TreeGrafter"/>
</dbReference>
<organism evidence="4 5">
    <name type="scientific">Candidatus Entotheonella gemina</name>
    <dbReference type="NCBI Taxonomy" id="1429439"/>
    <lineage>
        <taxon>Bacteria</taxon>
        <taxon>Pseudomonadati</taxon>
        <taxon>Nitrospinota/Tectimicrobiota group</taxon>
        <taxon>Candidatus Tectimicrobiota</taxon>
        <taxon>Candidatus Entotheonellia</taxon>
        <taxon>Candidatus Entotheonellales</taxon>
        <taxon>Candidatus Entotheonellaceae</taxon>
        <taxon>Candidatus Entotheonella</taxon>
    </lineage>
</organism>
<dbReference type="PANTHER" id="PTHR11365">
    <property type="entry name" value="5-OXOPROLINASE RELATED"/>
    <property type="match status" value="1"/>
</dbReference>
<feature type="domain" description="Hydantoinase/oxoprolinase N-terminal" evidence="2">
    <location>
        <begin position="3"/>
        <end position="181"/>
    </location>
</feature>
<evidence type="ECO:0000259" key="2">
    <source>
        <dbReference type="Pfam" id="PF05378"/>
    </source>
</evidence>
<evidence type="ECO:0000313" key="4">
    <source>
        <dbReference type="EMBL" id="ETX02889.1"/>
    </source>
</evidence>